<dbReference type="Proteomes" id="UP000799423">
    <property type="component" value="Unassembled WGS sequence"/>
</dbReference>
<accession>A0A6A7AU49</accession>
<gene>
    <name evidence="2" type="ORF">T440DRAFT_511321</name>
</gene>
<feature type="region of interest" description="Disordered" evidence="1">
    <location>
        <begin position="206"/>
        <end position="241"/>
    </location>
</feature>
<evidence type="ECO:0000313" key="2">
    <source>
        <dbReference type="EMBL" id="KAF2845897.1"/>
    </source>
</evidence>
<sequence length="241" mass="25283">MDAGEWLGKEWSGGKTISTGIRRHGAGRGKSRRRRQLLYWYLRQLVGEHSQREDFAGRGETAVGGGGCKGGGDSSGRLAATLSRANSAVSCRDGLLTSTWQRRGSGVAAEWQRGGGGGRRRATDTARGRDDGLHKSRQHETCGGSSTSSGAAVGGARVIGGQGEIEVCQVVLFSARVEQFGLLLYSGLGASVWALGTGHWALGTAHPGPAPKIDSRTDAPTRSHHGEVGSSAALHRQTDRL</sequence>
<reference evidence="2" key="1">
    <citation type="submission" date="2020-01" db="EMBL/GenBank/DDBJ databases">
        <authorList>
            <consortium name="DOE Joint Genome Institute"/>
            <person name="Haridas S."/>
            <person name="Albert R."/>
            <person name="Binder M."/>
            <person name="Bloem J."/>
            <person name="Labutti K."/>
            <person name="Salamov A."/>
            <person name="Andreopoulos B."/>
            <person name="Baker S.E."/>
            <person name="Barry K."/>
            <person name="Bills G."/>
            <person name="Bluhm B.H."/>
            <person name="Cannon C."/>
            <person name="Castanera R."/>
            <person name="Culley D.E."/>
            <person name="Daum C."/>
            <person name="Ezra D."/>
            <person name="Gonzalez J.B."/>
            <person name="Henrissat B."/>
            <person name="Kuo A."/>
            <person name="Liang C."/>
            <person name="Lipzen A."/>
            <person name="Lutzoni F."/>
            <person name="Magnuson J."/>
            <person name="Mondo S."/>
            <person name="Nolan M."/>
            <person name="Ohm R."/>
            <person name="Pangilinan J."/>
            <person name="Park H.-J."/>
            <person name="Ramirez L."/>
            <person name="Alfaro M."/>
            <person name="Sun H."/>
            <person name="Tritt A."/>
            <person name="Yoshinaga Y."/>
            <person name="Zwiers L.-H."/>
            <person name="Turgeon B.G."/>
            <person name="Goodwin S.B."/>
            <person name="Spatafora J.W."/>
            <person name="Crous P.W."/>
            <person name="Grigoriev I.V."/>
        </authorList>
    </citation>
    <scope>NUCLEOTIDE SEQUENCE</scope>
    <source>
        <strain evidence="2">IPT5</strain>
    </source>
</reference>
<feature type="compositionally biased region" description="Low complexity" evidence="1">
    <location>
        <begin position="143"/>
        <end position="152"/>
    </location>
</feature>
<keyword evidence="3" id="KW-1185">Reference proteome</keyword>
<dbReference type="AlphaFoldDB" id="A0A6A7AU49"/>
<organism evidence="2 3">
    <name type="scientific">Plenodomus tracheiphilus IPT5</name>
    <dbReference type="NCBI Taxonomy" id="1408161"/>
    <lineage>
        <taxon>Eukaryota</taxon>
        <taxon>Fungi</taxon>
        <taxon>Dikarya</taxon>
        <taxon>Ascomycota</taxon>
        <taxon>Pezizomycotina</taxon>
        <taxon>Dothideomycetes</taxon>
        <taxon>Pleosporomycetidae</taxon>
        <taxon>Pleosporales</taxon>
        <taxon>Pleosporineae</taxon>
        <taxon>Leptosphaeriaceae</taxon>
        <taxon>Plenodomus</taxon>
    </lineage>
</organism>
<feature type="compositionally biased region" description="Basic and acidic residues" evidence="1">
    <location>
        <begin position="121"/>
        <end position="140"/>
    </location>
</feature>
<evidence type="ECO:0000256" key="1">
    <source>
        <dbReference type="SAM" id="MobiDB-lite"/>
    </source>
</evidence>
<evidence type="ECO:0000313" key="3">
    <source>
        <dbReference type="Proteomes" id="UP000799423"/>
    </source>
</evidence>
<feature type="region of interest" description="Disordered" evidence="1">
    <location>
        <begin position="106"/>
        <end position="152"/>
    </location>
</feature>
<protein>
    <submittedName>
        <fullName evidence="2">Uncharacterized protein</fullName>
    </submittedName>
</protein>
<name>A0A6A7AU49_9PLEO</name>
<feature type="compositionally biased region" description="Basic and acidic residues" evidence="1">
    <location>
        <begin position="213"/>
        <end position="227"/>
    </location>
</feature>
<proteinExistence type="predicted"/>
<dbReference type="EMBL" id="MU006341">
    <property type="protein sequence ID" value="KAF2845897.1"/>
    <property type="molecule type" value="Genomic_DNA"/>
</dbReference>